<proteinExistence type="predicted"/>
<accession>A0AAD6XSH4</accession>
<feature type="non-terminal residue" evidence="1">
    <location>
        <position position="288"/>
    </location>
</feature>
<dbReference type="Proteomes" id="UP001222325">
    <property type="component" value="Unassembled WGS sequence"/>
</dbReference>
<keyword evidence="2" id="KW-1185">Reference proteome</keyword>
<sequence>MGPCLKRRLCSKHHRIYLEKAERMSNACLAVNRMVGGLSVWDARTLYMARVDPYLISAADICPDVVKSRGMEREAVQNHYLRRMLGLTERSVKAVLFSETGLEPILYRCAKLLLKNLRHLTALNNERLVKNGMIDSLDLARQSRMSWVNDIVIVLAELPIPVYWKIGEQNAIDSKTIDGLLADTRYSMESSINAELKAYSRTRDLLPDRLVMADGKWVHKVLAFRTYLRVRNDKHRVALTHAVLSGHSLAMERMRWSERYKPQVPTKWRLCRFCKTHLEDSIHALFVC</sequence>
<comment type="caution">
    <text evidence="1">The sequence shown here is derived from an EMBL/GenBank/DDBJ whole genome shotgun (WGS) entry which is preliminary data.</text>
</comment>
<evidence type="ECO:0000313" key="2">
    <source>
        <dbReference type="Proteomes" id="UP001222325"/>
    </source>
</evidence>
<evidence type="ECO:0000313" key="1">
    <source>
        <dbReference type="EMBL" id="KAJ7089796.1"/>
    </source>
</evidence>
<protein>
    <submittedName>
        <fullName evidence="1">Uncharacterized protein</fullName>
    </submittedName>
</protein>
<dbReference type="EMBL" id="JARJCN010000023">
    <property type="protein sequence ID" value="KAJ7089796.1"/>
    <property type="molecule type" value="Genomic_DNA"/>
</dbReference>
<gene>
    <name evidence="1" type="ORF">B0H15DRAFT_885058</name>
</gene>
<name>A0AAD6XSH4_9AGAR</name>
<organism evidence="1 2">
    <name type="scientific">Mycena belliarum</name>
    <dbReference type="NCBI Taxonomy" id="1033014"/>
    <lineage>
        <taxon>Eukaryota</taxon>
        <taxon>Fungi</taxon>
        <taxon>Dikarya</taxon>
        <taxon>Basidiomycota</taxon>
        <taxon>Agaricomycotina</taxon>
        <taxon>Agaricomycetes</taxon>
        <taxon>Agaricomycetidae</taxon>
        <taxon>Agaricales</taxon>
        <taxon>Marasmiineae</taxon>
        <taxon>Mycenaceae</taxon>
        <taxon>Mycena</taxon>
    </lineage>
</organism>
<dbReference type="AlphaFoldDB" id="A0AAD6XSH4"/>
<reference evidence="1" key="1">
    <citation type="submission" date="2023-03" db="EMBL/GenBank/DDBJ databases">
        <title>Massive genome expansion in bonnet fungi (Mycena s.s.) driven by repeated elements and novel gene families across ecological guilds.</title>
        <authorList>
            <consortium name="Lawrence Berkeley National Laboratory"/>
            <person name="Harder C.B."/>
            <person name="Miyauchi S."/>
            <person name="Viragh M."/>
            <person name="Kuo A."/>
            <person name="Thoen E."/>
            <person name="Andreopoulos B."/>
            <person name="Lu D."/>
            <person name="Skrede I."/>
            <person name="Drula E."/>
            <person name="Henrissat B."/>
            <person name="Morin E."/>
            <person name="Kohler A."/>
            <person name="Barry K."/>
            <person name="LaButti K."/>
            <person name="Morin E."/>
            <person name="Salamov A."/>
            <person name="Lipzen A."/>
            <person name="Mereny Z."/>
            <person name="Hegedus B."/>
            <person name="Baldrian P."/>
            <person name="Stursova M."/>
            <person name="Weitz H."/>
            <person name="Taylor A."/>
            <person name="Grigoriev I.V."/>
            <person name="Nagy L.G."/>
            <person name="Martin F."/>
            <person name="Kauserud H."/>
        </authorList>
    </citation>
    <scope>NUCLEOTIDE SEQUENCE</scope>
    <source>
        <strain evidence="1">CBHHK173m</strain>
    </source>
</reference>